<dbReference type="GO" id="GO:0005743">
    <property type="term" value="C:mitochondrial inner membrane"/>
    <property type="evidence" value="ECO:0007669"/>
    <property type="project" value="UniProtKB-SubCell"/>
</dbReference>
<keyword evidence="5 12" id="KW-0812">Transmembrane</keyword>
<evidence type="ECO:0000313" key="14">
    <source>
        <dbReference type="Proteomes" id="UP000593567"/>
    </source>
</evidence>
<feature type="transmembrane region" description="Helical" evidence="12">
    <location>
        <begin position="43"/>
        <end position="63"/>
    </location>
</feature>
<dbReference type="UniPathway" id="UPA00705"/>
<evidence type="ECO:0000256" key="2">
    <source>
        <dbReference type="ARBA" id="ARBA00004673"/>
    </source>
</evidence>
<dbReference type="CDD" id="cd00929">
    <property type="entry name" value="Cyt_c_Oxidase_VIIc"/>
    <property type="match status" value="1"/>
</dbReference>
<dbReference type="InterPro" id="IPR004202">
    <property type="entry name" value="COX7C/Cox8"/>
</dbReference>
<evidence type="ECO:0000256" key="9">
    <source>
        <dbReference type="ARBA" id="ARBA00023128"/>
    </source>
</evidence>
<proteinExistence type="inferred from homology"/>
<dbReference type="OrthoDB" id="9974841at2759"/>
<comment type="caution">
    <text evidence="13">The sequence shown here is derived from an EMBL/GenBank/DDBJ whole genome shotgun (WGS) entry which is preliminary data.</text>
</comment>
<keyword evidence="9" id="KW-0496">Mitochondrion</keyword>
<keyword evidence="14" id="KW-1185">Reference proteome</keyword>
<keyword evidence="8 12" id="KW-1133">Transmembrane helix</keyword>
<reference evidence="13" key="1">
    <citation type="submission" date="2020-06" db="EMBL/GenBank/DDBJ databases">
        <title>Draft genome of Bugula neritina, a colonial animal packing powerful symbionts and potential medicines.</title>
        <authorList>
            <person name="Rayko M."/>
        </authorList>
    </citation>
    <scope>NUCLEOTIDE SEQUENCE [LARGE SCALE GENOMIC DNA]</scope>
    <source>
        <strain evidence="13">Kwan_BN1</strain>
    </source>
</reference>
<accession>A0A7J7J3S5</accession>
<dbReference type="GO" id="GO:0006123">
    <property type="term" value="P:mitochondrial electron transport, cytochrome c to oxygen"/>
    <property type="evidence" value="ECO:0007669"/>
    <property type="project" value="InterPro"/>
</dbReference>
<evidence type="ECO:0000256" key="8">
    <source>
        <dbReference type="ARBA" id="ARBA00022989"/>
    </source>
</evidence>
<comment type="subcellular location">
    <subcellularLocation>
        <location evidence="1">Mitochondrion inner membrane</location>
        <topology evidence="1">Single-pass membrane protein</topology>
    </subcellularLocation>
</comment>
<evidence type="ECO:0000256" key="10">
    <source>
        <dbReference type="ARBA" id="ARBA00023136"/>
    </source>
</evidence>
<keyword evidence="10 12" id="KW-0472">Membrane</keyword>
<keyword evidence="7" id="KW-0809">Transit peptide</keyword>
<name>A0A7J7J3S5_BUGNE</name>
<evidence type="ECO:0000256" key="5">
    <source>
        <dbReference type="ARBA" id="ARBA00022692"/>
    </source>
</evidence>
<dbReference type="Proteomes" id="UP000593567">
    <property type="component" value="Unassembled WGS sequence"/>
</dbReference>
<dbReference type="EMBL" id="VXIV02003181">
    <property type="protein sequence ID" value="KAF6020311.1"/>
    <property type="molecule type" value="Genomic_DNA"/>
</dbReference>
<evidence type="ECO:0000256" key="11">
    <source>
        <dbReference type="ARBA" id="ARBA00031140"/>
    </source>
</evidence>
<comment type="pathway">
    <text evidence="2">Energy metabolism; oxidative phosphorylation.</text>
</comment>
<evidence type="ECO:0000256" key="1">
    <source>
        <dbReference type="ARBA" id="ARBA00004434"/>
    </source>
</evidence>
<dbReference type="PANTHER" id="PTHR13313">
    <property type="entry name" value="CYTOCHROME C OXIDASE SUBUNIT VIIC"/>
    <property type="match status" value="1"/>
</dbReference>
<organism evidence="13 14">
    <name type="scientific">Bugula neritina</name>
    <name type="common">Brown bryozoan</name>
    <name type="synonym">Sertularia neritina</name>
    <dbReference type="NCBI Taxonomy" id="10212"/>
    <lineage>
        <taxon>Eukaryota</taxon>
        <taxon>Metazoa</taxon>
        <taxon>Spiralia</taxon>
        <taxon>Lophotrochozoa</taxon>
        <taxon>Bryozoa</taxon>
        <taxon>Gymnolaemata</taxon>
        <taxon>Cheilostomatida</taxon>
        <taxon>Flustrina</taxon>
        <taxon>Buguloidea</taxon>
        <taxon>Bugulidae</taxon>
        <taxon>Bugula</taxon>
    </lineage>
</organism>
<evidence type="ECO:0000313" key="13">
    <source>
        <dbReference type="EMBL" id="KAF6020311.1"/>
    </source>
</evidence>
<evidence type="ECO:0000256" key="3">
    <source>
        <dbReference type="ARBA" id="ARBA00010514"/>
    </source>
</evidence>
<sequence length="71" mass="7872">MPMLTRTSLVALRKFSTSSARAGGWQQRSVPGSNLPFSIENRFALYLKGALFFGSGMAVPFIATRHQLLKR</sequence>
<evidence type="ECO:0000256" key="7">
    <source>
        <dbReference type="ARBA" id="ARBA00022946"/>
    </source>
</evidence>
<dbReference type="Pfam" id="PF02935">
    <property type="entry name" value="COX7C"/>
    <property type="match status" value="1"/>
</dbReference>
<comment type="similarity">
    <text evidence="3">Belongs to the cytochrome c oxidase VIIc family.</text>
</comment>
<protein>
    <recommendedName>
        <fullName evidence="4">Cytochrome c oxidase subunit 7C, mitochondrial</fullName>
    </recommendedName>
    <alternativeName>
        <fullName evidence="11">Cytochrome c oxidase polypeptide VIIc</fullName>
    </alternativeName>
</protein>
<dbReference type="InterPro" id="IPR036636">
    <property type="entry name" value="COX7C/Cox8_sf"/>
</dbReference>
<dbReference type="PANTHER" id="PTHR13313:SF0">
    <property type="entry name" value="CYTOCHROME C OXIDASE SUBUNIT 7C, MITOCHONDRIAL"/>
    <property type="match status" value="1"/>
</dbReference>
<gene>
    <name evidence="13" type="ORF">EB796_021378</name>
</gene>
<dbReference type="FunFam" id="4.10.49.10:FF:000001">
    <property type="entry name" value="Cytochrome c oxidase subunit 7C"/>
    <property type="match status" value="1"/>
</dbReference>
<evidence type="ECO:0000256" key="12">
    <source>
        <dbReference type="SAM" id="Phobius"/>
    </source>
</evidence>
<dbReference type="Gene3D" id="4.10.49.10">
    <property type="entry name" value="Cytochrome c oxidase subunit VIIc"/>
    <property type="match status" value="1"/>
</dbReference>
<evidence type="ECO:0000256" key="6">
    <source>
        <dbReference type="ARBA" id="ARBA00022792"/>
    </source>
</evidence>
<dbReference type="AlphaFoldDB" id="A0A7J7J3S5"/>
<dbReference type="SUPFAM" id="SSF81427">
    <property type="entry name" value="Mitochondrial cytochrome c oxidase subunit VIIc (aka VIIIa)"/>
    <property type="match status" value="1"/>
</dbReference>
<evidence type="ECO:0000256" key="4">
    <source>
        <dbReference type="ARBA" id="ARBA00017004"/>
    </source>
</evidence>
<dbReference type="GO" id="GO:0045277">
    <property type="term" value="C:respiratory chain complex IV"/>
    <property type="evidence" value="ECO:0007669"/>
    <property type="project" value="InterPro"/>
</dbReference>
<keyword evidence="6" id="KW-0999">Mitochondrion inner membrane</keyword>